<feature type="region of interest" description="Disordered" evidence="2">
    <location>
        <begin position="1"/>
        <end position="29"/>
    </location>
</feature>
<evidence type="ECO:0000256" key="1">
    <source>
        <dbReference type="SAM" id="Coils"/>
    </source>
</evidence>
<dbReference type="EMBL" id="JAWJWF010000001">
    <property type="protein sequence ID" value="KAK6641729.1"/>
    <property type="molecule type" value="Genomic_DNA"/>
</dbReference>
<evidence type="ECO:0000313" key="3">
    <source>
        <dbReference type="EMBL" id="KAK6641729.1"/>
    </source>
</evidence>
<evidence type="ECO:0000313" key="4">
    <source>
        <dbReference type="Proteomes" id="UP001359485"/>
    </source>
</evidence>
<feature type="coiled-coil region" evidence="1">
    <location>
        <begin position="186"/>
        <end position="234"/>
    </location>
</feature>
<feature type="region of interest" description="Disordered" evidence="2">
    <location>
        <begin position="465"/>
        <end position="488"/>
    </location>
</feature>
<keyword evidence="1" id="KW-0175">Coiled coil</keyword>
<reference evidence="3 4" key="1">
    <citation type="submission" date="2023-09" db="EMBL/GenBank/DDBJ databases">
        <title>Genomes of two closely related lineages of the louse Polyplax serrata with different host specificities.</title>
        <authorList>
            <person name="Martinu J."/>
            <person name="Tarabai H."/>
            <person name="Stefka J."/>
            <person name="Hypsa V."/>
        </authorList>
    </citation>
    <scope>NUCLEOTIDE SEQUENCE [LARGE SCALE GENOMIC DNA]</scope>
    <source>
        <strain evidence="3">98ZLc_SE</strain>
    </source>
</reference>
<organism evidence="3 4">
    <name type="scientific">Polyplax serrata</name>
    <name type="common">Common mouse louse</name>
    <dbReference type="NCBI Taxonomy" id="468196"/>
    <lineage>
        <taxon>Eukaryota</taxon>
        <taxon>Metazoa</taxon>
        <taxon>Ecdysozoa</taxon>
        <taxon>Arthropoda</taxon>
        <taxon>Hexapoda</taxon>
        <taxon>Insecta</taxon>
        <taxon>Pterygota</taxon>
        <taxon>Neoptera</taxon>
        <taxon>Paraneoptera</taxon>
        <taxon>Psocodea</taxon>
        <taxon>Troctomorpha</taxon>
        <taxon>Phthiraptera</taxon>
        <taxon>Anoplura</taxon>
        <taxon>Polyplacidae</taxon>
        <taxon>Polyplax</taxon>
    </lineage>
</organism>
<evidence type="ECO:0000256" key="2">
    <source>
        <dbReference type="SAM" id="MobiDB-lite"/>
    </source>
</evidence>
<gene>
    <name evidence="3" type="ORF">RUM44_013444</name>
</gene>
<keyword evidence="4" id="KW-1185">Reference proteome</keyword>
<dbReference type="Proteomes" id="UP001359485">
    <property type="component" value="Unassembled WGS sequence"/>
</dbReference>
<feature type="coiled-coil region" evidence="1">
    <location>
        <begin position="43"/>
        <end position="77"/>
    </location>
</feature>
<proteinExistence type="predicted"/>
<protein>
    <submittedName>
        <fullName evidence="3">Uncharacterized protein</fullName>
    </submittedName>
</protein>
<comment type="caution">
    <text evidence="3">The sequence shown here is derived from an EMBL/GenBank/DDBJ whole genome shotgun (WGS) entry which is preliminary data.</text>
</comment>
<accession>A0ABR1BHU1</accession>
<name>A0ABR1BHU1_POLSC</name>
<sequence>MDEEAGEGDLLLPEDAGEAGTDTEAKGEYYGRNVLEQDINVTDSQVMIQLKEAESEAQALREEIASLKSEIDDYQCRESLTEQDEEHLQEIQVVLMEKVSLLDELTKRIAKLMEFAGKGSLAEDTTILDDEEEEGFPDDLLPRVVICSSWDDMMPKVVVCMDMKKPSAAKKGESDRDENGLTPEQREALEQERRCMAEERNRLQYQIACMEGEMRVMMRENDMLSKKVAQLKTEMENQPPFEFEMSVSATQPPGVGCPKPGNMDAGYKVMGPNANGNYTMGAALSPGAEFQGKLAVSGPPPQFPPGFPGTGGCSGPQNYQQSVKQPASNLPCGGLTAIPGKTIPCPKLQPQEPPGPNPNDWTTMIPPYGKKCRKDFNASQGGGGGGGCGGCDGCPGCGGGGGGGGGCCGGADGGHGMGGCDGCGGGGGGGCGGCGGGAGGQNFLPPGMMKPPPVDVNFKVNVQPTGTQGGSCNRPSAGGGGGSDDRSNRIAQQLQEIEMELRRMQRDLCKAKKDKDTLKAQQATLNCTKNMIM</sequence>